<evidence type="ECO:0000313" key="2">
    <source>
        <dbReference type="EMBL" id="KAI5355214.1"/>
    </source>
</evidence>
<proteinExistence type="predicted"/>
<organism evidence="2 3">
    <name type="scientific">Prunus dulcis</name>
    <name type="common">Almond</name>
    <name type="synonym">Amygdalus dulcis</name>
    <dbReference type="NCBI Taxonomy" id="3755"/>
    <lineage>
        <taxon>Eukaryota</taxon>
        <taxon>Viridiplantae</taxon>
        <taxon>Streptophyta</taxon>
        <taxon>Embryophyta</taxon>
        <taxon>Tracheophyta</taxon>
        <taxon>Spermatophyta</taxon>
        <taxon>Magnoliopsida</taxon>
        <taxon>eudicotyledons</taxon>
        <taxon>Gunneridae</taxon>
        <taxon>Pentapetalae</taxon>
        <taxon>rosids</taxon>
        <taxon>fabids</taxon>
        <taxon>Rosales</taxon>
        <taxon>Rosaceae</taxon>
        <taxon>Amygdaloideae</taxon>
        <taxon>Amygdaleae</taxon>
        <taxon>Prunus</taxon>
    </lineage>
</organism>
<dbReference type="AlphaFoldDB" id="A0AAD4ZVZ0"/>
<comment type="caution">
    <text evidence="2">The sequence shown here is derived from an EMBL/GenBank/DDBJ whole genome shotgun (WGS) entry which is preliminary data.</text>
</comment>
<evidence type="ECO:0000313" key="3">
    <source>
        <dbReference type="Proteomes" id="UP001054821"/>
    </source>
</evidence>
<reference evidence="2 3" key="1">
    <citation type="journal article" date="2022" name="G3 (Bethesda)">
        <title>Whole-genome sequence and methylome profiling of the almond [Prunus dulcis (Mill.) D.A. Webb] cultivar 'Nonpareil'.</title>
        <authorList>
            <person name="D'Amico-Willman K.M."/>
            <person name="Ouma W.Z."/>
            <person name="Meulia T."/>
            <person name="Sideli G.M."/>
            <person name="Gradziel T.M."/>
            <person name="Fresnedo-Ramirez J."/>
        </authorList>
    </citation>
    <scope>NUCLEOTIDE SEQUENCE [LARGE SCALE GENOMIC DNA]</scope>
    <source>
        <strain evidence="2">Clone GOH B32 T37-40</strain>
    </source>
</reference>
<name>A0AAD4ZVZ0_PRUDU</name>
<dbReference type="Proteomes" id="UP001054821">
    <property type="component" value="Chromosome 1"/>
</dbReference>
<accession>A0AAD4ZVZ0</accession>
<sequence>MRNGCLAHGKRRSRAENDARASRVVSEQSELTVQAPANAINGIATNSLRPSAALEHCYWPFHPYIFITSASAGFMAGLTPPPRKFIKFLAPGLHEKLSLHWA</sequence>
<evidence type="ECO:0000256" key="1">
    <source>
        <dbReference type="SAM" id="MobiDB-lite"/>
    </source>
</evidence>
<keyword evidence="3" id="KW-1185">Reference proteome</keyword>
<protein>
    <submittedName>
        <fullName evidence="2">Uncharacterized protein</fullName>
    </submittedName>
</protein>
<feature type="region of interest" description="Disordered" evidence="1">
    <location>
        <begin position="1"/>
        <end position="23"/>
    </location>
</feature>
<gene>
    <name evidence="2" type="ORF">L3X38_008109</name>
</gene>
<dbReference type="EMBL" id="JAJFAZ020000001">
    <property type="protein sequence ID" value="KAI5355214.1"/>
    <property type="molecule type" value="Genomic_DNA"/>
</dbReference>